<sequence>MAGAAAIPSGAGGALLSGYARQPGVADELFTSDGEMRAVWRPFISELEKLNKEEISARFARGDRYLHDAGVFFRQYSSDPLTERAWPLSHVPVILPEAEWNTICKGLAERADLLERVCEDLYGPNTLVAEGHLPAELIADNREWLRPMVGVTPRSGHYLHALAFEIGRGPDGSWFVLGDRTQAPSGAGFALENRMANARIFAEMNLQDKRLRLAGFLSDFRDAIDVLRNQVGGRSAILTPGAGTDTYFEHMYIARYLGLLLLEGEDLVVQDGRVMVRTVTGPKPIGVLWRRLDASYADPLELDETSQIGTPGLVEAARQGAVNMVNALGAGVLETRALMAFLPRISRVLTGDALTLPNIATWWCGGAKERAYVLENAERMMIGSALACDLPFDIGATTALGGKLRGGAAGSVERWITEDGARLVGQEAVTLSTTPAWDGNRLVPRPMTVRVFAARTSKGWSFMPGGYARIGSSDDVTALAMQRGGAVSDVWIVADNPVPAVPPQDSKPFRRAPTGFLPSRAADNLFWLGRYVERAEGIVRLLRAYHLRLAETGNSADRRLAELSTYLDGFGVDVATPIPDALPNLLDFARNCAGKVRDRFSVDGWAALQDLTASLEPLQKTTRPGDDCARAMTDLLRRLNGFTGLVHENMYRSMGWRFMSMGRALERGDAMAAALAVFADVGAAPGGFDIAVELGDSVMTHHRRYRVETTRDTVIDLLALDDANPRSILFQINRLSDLASDLPFAEVAGRPGELVRVILTAQTALTVADPSDITTERLSDLRAELAGISEKLLAVHS</sequence>
<dbReference type="InterPro" id="IPR025841">
    <property type="entry name" value="CP_ATPgrasp_2"/>
</dbReference>
<dbReference type="Pfam" id="PF14403">
    <property type="entry name" value="CP_ATPgrasp_2"/>
    <property type="match status" value="1"/>
</dbReference>
<dbReference type="Proteomes" id="UP000295696">
    <property type="component" value="Unassembled WGS sequence"/>
</dbReference>
<organism evidence="3 4">
    <name type="scientific">Primorskyibacter sedentarius</name>
    <dbReference type="NCBI Taxonomy" id="745311"/>
    <lineage>
        <taxon>Bacteria</taxon>
        <taxon>Pseudomonadati</taxon>
        <taxon>Pseudomonadota</taxon>
        <taxon>Alphaproteobacteria</taxon>
        <taxon>Rhodobacterales</taxon>
        <taxon>Roseobacteraceae</taxon>
        <taxon>Primorskyibacter</taxon>
    </lineage>
</organism>
<protein>
    <submittedName>
        <fullName evidence="3">Putative circularly permuted ATP-grasp superfamily protein</fullName>
    </submittedName>
</protein>
<dbReference type="RefSeq" id="WP_132241374.1">
    <property type="nucleotide sequence ID" value="NZ_CBDUOC010000063.1"/>
</dbReference>
<evidence type="ECO:0000313" key="3">
    <source>
        <dbReference type="EMBL" id="TCS67338.1"/>
    </source>
</evidence>
<dbReference type="Pfam" id="PF04168">
    <property type="entry name" value="Alpha-E"/>
    <property type="match status" value="1"/>
</dbReference>
<comment type="caution">
    <text evidence="3">The sequence shown here is derived from an EMBL/GenBank/DDBJ whole genome shotgun (WGS) entry which is preliminary data.</text>
</comment>
<proteinExistence type="predicted"/>
<feature type="domain" description="DUF403" evidence="1">
    <location>
        <begin position="517"/>
        <end position="792"/>
    </location>
</feature>
<dbReference type="PANTHER" id="PTHR34595">
    <property type="entry name" value="BLR5612 PROTEIN"/>
    <property type="match status" value="1"/>
</dbReference>
<dbReference type="InterPro" id="IPR051680">
    <property type="entry name" value="ATP-dep_Glu-Cys_Ligase-2"/>
</dbReference>
<evidence type="ECO:0000259" key="2">
    <source>
        <dbReference type="Pfam" id="PF14403"/>
    </source>
</evidence>
<dbReference type="InterPro" id="IPR007296">
    <property type="entry name" value="DUF403"/>
</dbReference>
<feature type="domain" description="Circularly permuted ATP-grasp type 2" evidence="2">
    <location>
        <begin position="92"/>
        <end position="470"/>
    </location>
</feature>
<dbReference type="PANTHER" id="PTHR34595:SF2">
    <property type="entry name" value="BLR2978 PROTEIN"/>
    <property type="match status" value="1"/>
</dbReference>
<dbReference type="Gene3D" id="3.40.50.11290">
    <property type="match status" value="1"/>
</dbReference>
<accession>A0A4R3JLU4</accession>
<reference evidence="3 4" key="1">
    <citation type="submission" date="2019-03" db="EMBL/GenBank/DDBJ databases">
        <title>Genomic Encyclopedia of Type Strains, Phase IV (KMG-IV): sequencing the most valuable type-strain genomes for metagenomic binning, comparative biology and taxonomic classification.</title>
        <authorList>
            <person name="Goeker M."/>
        </authorList>
    </citation>
    <scope>NUCLEOTIDE SEQUENCE [LARGE SCALE GENOMIC DNA]</scope>
    <source>
        <strain evidence="3 4">DSM 104836</strain>
    </source>
</reference>
<keyword evidence="4" id="KW-1185">Reference proteome</keyword>
<evidence type="ECO:0000313" key="4">
    <source>
        <dbReference type="Proteomes" id="UP000295696"/>
    </source>
</evidence>
<dbReference type="AlphaFoldDB" id="A0A4R3JLU4"/>
<name>A0A4R3JLU4_9RHOB</name>
<gene>
    <name evidence="3" type="ORF">EDD52_101434</name>
</gene>
<dbReference type="EMBL" id="SLZU01000001">
    <property type="protein sequence ID" value="TCS67338.1"/>
    <property type="molecule type" value="Genomic_DNA"/>
</dbReference>
<dbReference type="OrthoDB" id="9804079at2"/>
<dbReference type="SUPFAM" id="SSF56059">
    <property type="entry name" value="Glutathione synthetase ATP-binding domain-like"/>
    <property type="match status" value="1"/>
</dbReference>
<evidence type="ECO:0000259" key="1">
    <source>
        <dbReference type="Pfam" id="PF04168"/>
    </source>
</evidence>